<evidence type="ECO:0000256" key="3">
    <source>
        <dbReference type="ARBA" id="ARBA00022552"/>
    </source>
</evidence>
<evidence type="ECO:0000256" key="2">
    <source>
        <dbReference type="ARBA" id="ARBA00022517"/>
    </source>
</evidence>
<dbReference type="OrthoDB" id="21550at2759"/>
<dbReference type="SUPFAM" id="SSF50447">
    <property type="entry name" value="Translation proteins"/>
    <property type="match status" value="1"/>
</dbReference>
<evidence type="ECO:0000256" key="1">
    <source>
        <dbReference type="ARBA" id="ARBA00009801"/>
    </source>
</evidence>
<dbReference type="Pfam" id="PF04410">
    <property type="entry name" value="Gar1"/>
    <property type="match status" value="1"/>
</dbReference>
<dbReference type="InterPro" id="IPR009000">
    <property type="entry name" value="Transl_B-barrel_sf"/>
</dbReference>
<dbReference type="GO" id="GO:0006364">
    <property type="term" value="P:rRNA processing"/>
    <property type="evidence" value="ECO:0007669"/>
    <property type="project" value="UniProtKB-KW"/>
</dbReference>
<keyword evidence="7" id="KW-0687">Ribonucleoprotein</keyword>
<keyword evidence="6 7" id="KW-0539">Nucleus</keyword>
<dbReference type="InterPro" id="IPR040309">
    <property type="entry name" value="Naf1"/>
</dbReference>
<evidence type="ECO:0000313" key="8">
    <source>
        <dbReference type="EMBL" id="KUJ16953.1"/>
    </source>
</evidence>
<reference evidence="8 9" key="1">
    <citation type="submission" date="2015-10" db="EMBL/GenBank/DDBJ databases">
        <title>Full genome of DAOMC 229536 Phialocephala scopiformis, a fungal endophyte of spruce producing the potent anti-insectan compound rugulosin.</title>
        <authorList>
            <consortium name="DOE Joint Genome Institute"/>
            <person name="Walker A.K."/>
            <person name="Frasz S.L."/>
            <person name="Seifert K.A."/>
            <person name="Miller J.D."/>
            <person name="Mondo S.J."/>
            <person name="Labutti K."/>
            <person name="Lipzen A."/>
            <person name="Dockter R."/>
            <person name="Kennedy M."/>
            <person name="Grigoriev I.V."/>
            <person name="Spatafora J.W."/>
        </authorList>
    </citation>
    <scope>NUCLEOTIDE SEQUENCE [LARGE SCALE GENOMIC DNA]</scope>
    <source>
        <strain evidence="8 9">CBS 120377</strain>
    </source>
</reference>
<dbReference type="InterPro" id="IPR038664">
    <property type="entry name" value="Gar1/Naf1_Cbf5-bd_sf"/>
</dbReference>
<keyword evidence="5 7" id="KW-0694">RNA-binding</keyword>
<dbReference type="AlphaFoldDB" id="A0A194X9V5"/>
<dbReference type="STRING" id="149040.A0A194X9V5"/>
<dbReference type="GO" id="GO:0005730">
    <property type="term" value="C:nucleolus"/>
    <property type="evidence" value="ECO:0007669"/>
    <property type="project" value="UniProtKB-SubCell"/>
</dbReference>
<keyword evidence="2 7" id="KW-0690">Ribosome biogenesis</keyword>
<evidence type="ECO:0000256" key="5">
    <source>
        <dbReference type="ARBA" id="ARBA00022884"/>
    </source>
</evidence>
<dbReference type="KEGG" id="psco:LY89DRAFT_556107"/>
<dbReference type="GeneID" id="28818095"/>
<name>A0A194X9V5_MOLSC</name>
<dbReference type="InterPro" id="IPR007504">
    <property type="entry name" value="H/ACA_rnp_Gar1/Naf1"/>
</dbReference>
<dbReference type="GO" id="GO:0005732">
    <property type="term" value="C:sno(s)RNA-containing ribonucleoprotein complex"/>
    <property type="evidence" value="ECO:0007669"/>
    <property type="project" value="InterPro"/>
</dbReference>
<protein>
    <recommendedName>
        <fullName evidence="7">H/ACA ribonucleoprotein complex subunit</fullName>
    </recommendedName>
</protein>
<comment type="similarity">
    <text evidence="7">Belongs to the GAR1 family.</text>
</comment>
<sequence length="86" mass="9461">NEVPEVVVPKPDVTITPEMRIEELGSVEAIVENILLIKAKTSGEYRVLESGSVLCLEDRSVFGVVAETLGRVQQPLYSVMFTNPTE</sequence>
<dbReference type="Gene3D" id="2.40.10.230">
    <property type="entry name" value="Probable tRNA pseudouridine synthase domain"/>
    <property type="match status" value="1"/>
</dbReference>
<proteinExistence type="inferred from homology"/>
<feature type="non-terminal residue" evidence="8">
    <location>
        <position position="86"/>
    </location>
</feature>
<evidence type="ECO:0000256" key="4">
    <source>
        <dbReference type="ARBA" id="ARBA00022553"/>
    </source>
</evidence>
<dbReference type="Proteomes" id="UP000070700">
    <property type="component" value="Unassembled WGS sequence"/>
</dbReference>
<dbReference type="GO" id="GO:0003723">
    <property type="term" value="F:RNA binding"/>
    <property type="evidence" value="ECO:0007669"/>
    <property type="project" value="UniProtKB-KW"/>
</dbReference>
<comment type="subcellular location">
    <subcellularLocation>
        <location evidence="7">Nucleus</location>
        <location evidence="7">Nucleolus</location>
    </subcellularLocation>
</comment>
<keyword evidence="3 7" id="KW-0698">rRNA processing</keyword>
<keyword evidence="4" id="KW-0597">Phosphoprotein</keyword>
<accession>A0A194X9V5</accession>
<evidence type="ECO:0000256" key="6">
    <source>
        <dbReference type="ARBA" id="ARBA00023242"/>
    </source>
</evidence>
<dbReference type="PANTHER" id="PTHR31633:SF1">
    <property type="entry name" value="H_ACA RIBONUCLEOPROTEIN COMPLEX NON-CORE SUBUNIT NAF1"/>
    <property type="match status" value="1"/>
</dbReference>
<dbReference type="InParanoid" id="A0A194X9V5"/>
<organism evidence="8 9">
    <name type="scientific">Mollisia scopiformis</name>
    <name type="common">Conifer needle endophyte fungus</name>
    <name type="synonym">Phialocephala scopiformis</name>
    <dbReference type="NCBI Taxonomy" id="149040"/>
    <lineage>
        <taxon>Eukaryota</taxon>
        <taxon>Fungi</taxon>
        <taxon>Dikarya</taxon>
        <taxon>Ascomycota</taxon>
        <taxon>Pezizomycotina</taxon>
        <taxon>Leotiomycetes</taxon>
        <taxon>Helotiales</taxon>
        <taxon>Mollisiaceae</taxon>
        <taxon>Mollisia</taxon>
    </lineage>
</organism>
<evidence type="ECO:0000256" key="7">
    <source>
        <dbReference type="RuleBase" id="RU364004"/>
    </source>
</evidence>
<feature type="non-terminal residue" evidence="8">
    <location>
        <position position="1"/>
    </location>
</feature>
<comment type="function">
    <text evidence="7">Required for ribosome biogenesis. Part of a complex which catalyzes pseudouridylation of rRNA. This involves the isomerization of uridine such that the ribose is subsequently attached to C5, instead of the normal N1. Pseudouridine ("psi") residues may serve to stabilize the conformation of rRNAs.</text>
</comment>
<dbReference type="EMBL" id="KQ947415">
    <property type="protein sequence ID" value="KUJ16953.1"/>
    <property type="molecule type" value="Genomic_DNA"/>
</dbReference>
<comment type="subunit">
    <text evidence="7">Component of the small nucleolar ribonucleoprotein particles containing H/ACA-type snoRNAs (H/ACA snoRNPs).</text>
</comment>
<keyword evidence="9" id="KW-1185">Reference proteome</keyword>
<gene>
    <name evidence="8" type="ORF">LY89DRAFT_556107</name>
</gene>
<evidence type="ECO:0000313" key="9">
    <source>
        <dbReference type="Proteomes" id="UP000070700"/>
    </source>
</evidence>
<dbReference type="GO" id="GO:0001522">
    <property type="term" value="P:pseudouridine synthesis"/>
    <property type="evidence" value="ECO:0007669"/>
    <property type="project" value="InterPro"/>
</dbReference>
<comment type="similarity">
    <text evidence="1">Belongs to the NAF1 family.</text>
</comment>
<dbReference type="PANTHER" id="PTHR31633">
    <property type="entry name" value="H/ACA RIBONUCLEOPROTEIN COMPLEX NON-CORE SUBUNIT NAF1"/>
    <property type="match status" value="1"/>
</dbReference>
<dbReference type="RefSeq" id="XP_018071308.1">
    <property type="nucleotide sequence ID" value="XM_018208369.1"/>
</dbReference>
<dbReference type="GO" id="GO:0000493">
    <property type="term" value="P:box H/ACA snoRNP assembly"/>
    <property type="evidence" value="ECO:0007669"/>
    <property type="project" value="InterPro"/>
</dbReference>